<dbReference type="Proteomes" id="UP000612746">
    <property type="component" value="Unassembled WGS sequence"/>
</dbReference>
<gene>
    <name evidence="2" type="ORF">INT44_005586</name>
</gene>
<proteinExistence type="inferred from homology"/>
<dbReference type="SMART" id="SM00174">
    <property type="entry name" value="RHO"/>
    <property type="match status" value="1"/>
</dbReference>
<dbReference type="AlphaFoldDB" id="A0A8H7PY99"/>
<dbReference type="EMBL" id="JAEPRA010000007">
    <property type="protein sequence ID" value="KAG2182607.1"/>
    <property type="molecule type" value="Genomic_DNA"/>
</dbReference>
<evidence type="ECO:0000256" key="1">
    <source>
        <dbReference type="ARBA" id="ARBA00006270"/>
    </source>
</evidence>
<comment type="caution">
    <text evidence="2">The sequence shown here is derived from an EMBL/GenBank/DDBJ whole genome shotgun (WGS) entry which is preliminary data.</text>
</comment>
<dbReference type="InterPro" id="IPR050209">
    <property type="entry name" value="Rab_GTPases_membrane_traffic"/>
</dbReference>
<dbReference type="Pfam" id="PF00071">
    <property type="entry name" value="Ras"/>
    <property type="match status" value="1"/>
</dbReference>
<dbReference type="SMART" id="SM00175">
    <property type="entry name" value="RAB"/>
    <property type="match status" value="1"/>
</dbReference>
<dbReference type="PANTHER" id="PTHR47979">
    <property type="entry name" value="DRAB11-RELATED"/>
    <property type="match status" value="1"/>
</dbReference>
<evidence type="ECO:0000313" key="3">
    <source>
        <dbReference type="Proteomes" id="UP000612746"/>
    </source>
</evidence>
<evidence type="ECO:0000313" key="2">
    <source>
        <dbReference type="EMBL" id="KAG2182607.1"/>
    </source>
</evidence>
<accession>A0A8H7PY99</accession>
<dbReference type="SMART" id="SM00176">
    <property type="entry name" value="RAN"/>
    <property type="match status" value="1"/>
</dbReference>
<dbReference type="NCBIfam" id="TIGR00231">
    <property type="entry name" value="small_GTP"/>
    <property type="match status" value="1"/>
</dbReference>
<dbReference type="PROSITE" id="PS51421">
    <property type="entry name" value="RAS"/>
    <property type="match status" value="1"/>
</dbReference>
<dbReference type="GO" id="GO:0005525">
    <property type="term" value="F:GTP binding"/>
    <property type="evidence" value="ECO:0007669"/>
    <property type="project" value="InterPro"/>
</dbReference>
<dbReference type="FunFam" id="3.40.50.300:FF:001447">
    <property type="entry name" value="Ras-related protein Rab-1B"/>
    <property type="match status" value="1"/>
</dbReference>
<organism evidence="2 3">
    <name type="scientific">Umbelopsis vinacea</name>
    <dbReference type="NCBI Taxonomy" id="44442"/>
    <lineage>
        <taxon>Eukaryota</taxon>
        <taxon>Fungi</taxon>
        <taxon>Fungi incertae sedis</taxon>
        <taxon>Mucoromycota</taxon>
        <taxon>Mucoromycotina</taxon>
        <taxon>Umbelopsidomycetes</taxon>
        <taxon>Umbelopsidales</taxon>
        <taxon>Umbelopsidaceae</taxon>
        <taxon>Umbelopsis</taxon>
    </lineage>
</organism>
<dbReference type="Gene3D" id="3.40.50.300">
    <property type="entry name" value="P-loop containing nucleotide triphosphate hydrolases"/>
    <property type="match status" value="1"/>
</dbReference>
<comment type="similarity">
    <text evidence="1">Belongs to the small GTPase superfamily. Rab family.</text>
</comment>
<keyword evidence="3" id="KW-1185">Reference proteome</keyword>
<dbReference type="SMART" id="SM00173">
    <property type="entry name" value="RAS"/>
    <property type="match status" value="1"/>
</dbReference>
<dbReference type="InterPro" id="IPR005225">
    <property type="entry name" value="Small_GTP-bd"/>
</dbReference>
<dbReference type="InterPro" id="IPR001806">
    <property type="entry name" value="Small_GTPase"/>
</dbReference>
<dbReference type="PRINTS" id="PR00449">
    <property type="entry name" value="RASTRNSFRMNG"/>
</dbReference>
<dbReference type="InterPro" id="IPR027417">
    <property type="entry name" value="P-loop_NTPase"/>
</dbReference>
<dbReference type="OrthoDB" id="9989112at2759"/>
<sequence>MSADAYDFLLKFLIIGESGAGNGLTDSLLTIGLNFSSVKDASTNTIGVEFGSRILHIADKSIKLQIWDTAGQERFRSVTRSYYRGAAGALLVYDISNRDTFVGLSSWLTDVRTLASPELVVLLVGNKTDRAEDREVSYLEASRFAQEHELMFMEASAMTGDGVEDLFLKCARSILTKVETGQIDPEKSGTGVQFGDSSLRRMTQRTRTTVRKRDRSSCCF</sequence>
<dbReference type="SUPFAM" id="SSF52540">
    <property type="entry name" value="P-loop containing nucleoside triphosphate hydrolases"/>
    <property type="match status" value="1"/>
</dbReference>
<dbReference type="GO" id="GO:0003924">
    <property type="term" value="F:GTPase activity"/>
    <property type="evidence" value="ECO:0007669"/>
    <property type="project" value="InterPro"/>
</dbReference>
<name>A0A8H7PY99_9FUNG</name>
<reference evidence="2" key="1">
    <citation type="submission" date="2020-12" db="EMBL/GenBank/DDBJ databases">
        <title>Metabolic potential, ecology and presence of endohyphal bacteria is reflected in genomic diversity of Mucoromycotina.</title>
        <authorList>
            <person name="Muszewska A."/>
            <person name="Okrasinska A."/>
            <person name="Steczkiewicz K."/>
            <person name="Drgas O."/>
            <person name="Orlowska M."/>
            <person name="Perlinska-Lenart U."/>
            <person name="Aleksandrzak-Piekarczyk T."/>
            <person name="Szatraj K."/>
            <person name="Zielenkiewicz U."/>
            <person name="Pilsyk S."/>
            <person name="Malc E."/>
            <person name="Mieczkowski P."/>
            <person name="Kruszewska J.S."/>
            <person name="Biernat P."/>
            <person name="Pawlowska J."/>
        </authorList>
    </citation>
    <scope>NUCLEOTIDE SEQUENCE</scope>
    <source>
        <strain evidence="2">WA0000051536</strain>
    </source>
</reference>
<dbReference type="PROSITE" id="PS51419">
    <property type="entry name" value="RAB"/>
    <property type="match status" value="1"/>
</dbReference>
<protein>
    <submittedName>
        <fullName evidence="2">Uncharacterized protein</fullName>
    </submittedName>
</protein>